<comment type="caution">
    <text evidence="1">The sequence shown here is derived from an EMBL/GenBank/DDBJ whole genome shotgun (WGS) entry which is preliminary data.</text>
</comment>
<name>A0ACC0JBX5_CHOFU</name>
<keyword evidence="2" id="KW-1185">Reference proteome</keyword>
<gene>
    <name evidence="1" type="ORF">MSG28_009632</name>
</gene>
<evidence type="ECO:0000313" key="2">
    <source>
        <dbReference type="Proteomes" id="UP001064048"/>
    </source>
</evidence>
<evidence type="ECO:0000313" key="1">
    <source>
        <dbReference type="EMBL" id="KAI8421623.1"/>
    </source>
</evidence>
<organism evidence="1 2">
    <name type="scientific">Choristoneura fumiferana</name>
    <name type="common">Spruce budworm moth</name>
    <name type="synonym">Archips fumiferana</name>
    <dbReference type="NCBI Taxonomy" id="7141"/>
    <lineage>
        <taxon>Eukaryota</taxon>
        <taxon>Metazoa</taxon>
        <taxon>Ecdysozoa</taxon>
        <taxon>Arthropoda</taxon>
        <taxon>Hexapoda</taxon>
        <taxon>Insecta</taxon>
        <taxon>Pterygota</taxon>
        <taxon>Neoptera</taxon>
        <taxon>Endopterygota</taxon>
        <taxon>Lepidoptera</taxon>
        <taxon>Glossata</taxon>
        <taxon>Ditrysia</taxon>
        <taxon>Tortricoidea</taxon>
        <taxon>Tortricidae</taxon>
        <taxon>Tortricinae</taxon>
        <taxon>Choristoneura</taxon>
    </lineage>
</organism>
<dbReference type="Proteomes" id="UP001064048">
    <property type="component" value="Chromosome 16"/>
</dbReference>
<protein>
    <submittedName>
        <fullName evidence="1">Uncharacterized protein</fullName>
    </submittedName>
</protein>
<sequence>MRVLDGMMLLATMFLMFQTSIASEEPTVKIGVVSSPAQVHNMAAAVEAALIAGNVIPDVRLGSVEPDEPLDMAAQVCAKAQEGVSAILAYGEAEEVKLASAAAARVGVPLLLVSPTPFSTSTEGLLHWETIHMYPQNDVFIKACTALCDEKAWSSAVLLHDDAVGPRLVQGAGDAGLEIAILARRLPPPEDEESLRNLLLVLKKAEHTQFIVWCDEACVDRVLAAAQIVGLLSERHSYILLALDLHTLDLEPYSHGGANITGLQLFDPEREEPMLMDWRETYLRRFRKNAEDMDVSESYLEAAETEADKVVATPLTSLILAYDVVLTASKILGRLANITMDLDETSCEPLKSNGHADTLINYLRSKDISNWAGNAGSRRSGRFRVVELARRGILMPVGIYDPRFGIMWDRPPVEAPPLPPGVMANQTFVVLIMIGRARCVDRLGDLKGRLKPIASRKLPKIWGAEEISPRALEVLKPALLRAQDVFAASALRNKPYVMMKPASHRLSGNDRYEGFCIELFEKLSNILHFNFTLLQLPGGNYDMMLERIQNSSEPLFAITDLTITAEREQKVDFTTPFMNLGISILYRKPTAPVPKMFAFMLPFSTGLQNPISGVSDTLLAGFQYNLQGSAGIRLAYVGTSLVLYVIGRLCPEEWQNPYPCIEEPDALENQFTLANALWFTLGAILCQGSEIAPVAYGSRAVASAWWIFALVITSSYTANLATLLAKKSNNEDFTNVAELATNKLGITYGAKVGGSTYKFLQHSQEGLFKEMFEKMQKWDMPSGNPAGIDRVNQDPSEGKFAFLMESTSIEYEIERNCNLTQMGGLIDSKGYGIAMAKNSSYRQALNLALLNLQEAGELRIMKHRWWREMNGGGGCDAEEQPANEKLKMRNF</sequence>
<dbReference type="EMBL" id="CM046116">
    <property type="protein sequence ID" value="KAI8421623.1"/>
    <property type="molecule type" value="Genomic_DNA"/>
</dbReference>
<proteinExistence type="predicted"/>
<reference evidence="1 2" key="1">
    <citation type="journal article" date="2022" name="Genome Biol. Evol.">
        <title>The Spruce Budworm Genome: Reconstructing the Evolutionary History of Antifreeze Proteins.</title>
        <authorList>
            <person name="Beliveau C."/>
            <person name="Gagne P."/>
            <person name="Picq S."/>
            <person name="Vernygora O."/>
            <person name="Keeling C.I."/>
            <person name="Pinkney K."/>
            <person name="Doucet D."/>
            <person name="Wen F."/>
            <person name="Johnston J.S."/>
            <person name="Maaroufi H."/>
            <person name="Boyle B."/>
            <person name="Laroche J."/>
            <person name="Dewar K."/>
            <person name="Juretic N."/>
            <person name="Blackburn G."/>
            <person name="Nisole A."/>
            <person name="Brunet B."/>
            <person name="Brandao M."/>
            <person name="Lumley L."/>
            <person name="Duan J."/>
            <person name="Quan G."/>
            <person name="Lucarotti C.J."/>
            <person name="Roe A.D."/>
            <person name="Sperling F.A.H."/>
            <person name="Levesque R.C."/>
            <person name="Cusson M."/>
        </authorList>
    </citation>
    <scope>NUCLEOTIDE SEQUENCE [LARGE SCALE GENOMIC DNA]</scope>
    <source>
        <strain evidence="1">Glfc:IPQL:Cfum</strain>
    </source>
</reference>
<accession>A0ACC0JBX5</accession>